<evidence type="ECO:0000313" key="1">
    <source>
        <dbReference type="EMBL" id="RML20514.1"/>
    </source>
</evidence>
<accession>A0A3M2U0G5</accession>
<reference evidence="1 2" key="1">
    <citation type="submission" date="2018-08" db="EMBL/GenBank/DDBJ databases">
        <title>Recombination of ecologically and evolutionarily significant loci maintains genetic cohesion in the Pseudomonas syringae species complex.</title>
        <authorList>
            <person name="Dillon M."/>
            <person name="Thakur S."/>
            <person name="Almeida R.N.D."/>
            <person name="Weir B.S."/>
            <person name="Guttman D.S."/>
        </authorList>
    </citation>
    <scope>NUCLEOTIDE SEQUENCE [LARGE SCALE GENOMIC DNA]</scope>
    <source>
        <strain evidence="1 2">88_10</strain>
    </source>
</reference>
<feature type="non-terminal residue" evidence="1">
    <location>
        <position position="44"/>
    </location>
</feature>
<dbReference type="Proteomes" id="UP000282378">
    <property type="component" value="Unassembled WGS sequence"/>
</dbReference>
<comment type="caution">
    <text evidence="1">The sequence shown here is derived from an EMBL/GenBank/DDBJ whole genome shotgun (WGS) entry which is preliminary data.</text>
</comment>
<gene>
    <name evidence="1" type="ORF">APX70_07429</name>
</gene>
<evidence type="ECO:0000313" key="2">
    <source>
        <dbReference type="Proteomes" id="UP000282378"/>
    </source>
</evidence>
<protein>
    <submittedName>
        <fullName evidence="1">Uncharacterized protein</fullName>
    </submittedName>
</protein>
<organism evidence="1 2">
    <name type="scientific">Pseudomonas syringae pv. maculicola</name>
    <dbReference type="NCBI Taxonomy" id="59511"/>
    <lineage>
        <taxon>Bacteria</taxon>
        <taxon>Pseudomonadati</taxon>
        <taxon>Pseudomonadota</taxon>
        <taxon>Gammaproteobacteria</taxon>
        <taxon>Pseudomonadales</taxon>
        <taxon>Pseudomonadaceae</taxon>
        <taxon>Pseudomonas</taxon>
    </lineage>
</organism>
<sequence>MADELQARNKADEANSLRTLVGAPALDNLYSLNQEPVVIRWGLA</sequence>
<proteinExistence type="predicted"/>
<dbReference type="EMBL" id="RBNL01004928">
    <property type="protein sequence ID" value="RML20514.1"/>
    <property type="molecule type" value="Genomic_DNA"/>
</dbReference>
<name>A0A3M2U0G5_PSEYM</name>
<dbReference type="AlphaFoldDB" id="A0A3M2U0G5"/>